<proteinExistence type="inferred from homology"/>
<name>A0A951PTR9_9CYAN</name>
<dbReference type="GO" id="GO:0008643">
    <property type="term" value="P:carbohydrate transport"/>
    <property type="evidence" value="ECO:0007669"/>
    <property type="project" value="InterPro"/>
</dbReference>
<comment type="caution">
    <text evidence="6">The sequence shown here is derived from an EMBL/GenBank/DDBJ whole genome shotgun (WGS) entry which is preliminary data.</text>
</comment>
<feature type="region of interest" description="Disordered" evidence="4">
    <location>
        <begin position="94"/>
        <end position="126"/>
    </location>
</feature>
<comment type="similarity">
    <text evidence="1 2">Belongs to the OprB family.</text>
</comment>
<dbReference type="InterPro" id="IPR001119">
    <property type="entry name" value="SLH_dom"/>
</dbReference>
<dbReference type="Gene3D" id="2.40.160.180">
    <property type="entry name" value="Carbohydrate-selective porin OprB"/>
    <property type="match status" value="1"/>
</dbReference>
<dbReference type="PANTHER" id="PTHR43308">
    <property type="entry name" value="OUTER MEMBRANE PROTEIN ALPHA-RELATED"/>
    <property type="match status" value="1"/>
</dbReference>
<accession>A0A951PTR9</accession>
<keyword evidence="3" id="KW-0175">Coiled coil</keyword>
<reference evidence="6" key="2">
    <citation type="journal article" date="2022" name="Microbiol. Resour. Announc.">
        <title>Metagenome Sequencing to Explore Phylogenomics of Terrestrial Cyanobacteria.</title>
        <authorList>
            <person name="Ward R.D."/>
            <person name="Stajich J.E."/>
            <person name="Johansen J.R."/>
            <person name="Huntemann M."/>
            <person name="Clum A."/>
            <person name="Foster B."/>
            <person name="Foster B."/>
            <person name="Roux S."/>
            <person name="Palaniappan K."/>
            <person name="Varghese N."/>
            <person name="Mukherjee S."/>
            <person name="Reddy T.B.K."/>
            <person name="Daum C."/>
            <person name="Copeland A."/>
            <person name="Chen I.A."/>
            <person name="Ivanova N.N."/>
            <person name="Kyrpides N.C."/>
            <person name="Shapiro N."/>
            <person name="Eloe-Fadrosh E.A."/>
            <person name="Pietrasiak N."/>
        </authorList>
    </citation>
    <scope>NUCLEOTIDE SEQUENCE</scope>
    <source>
        <strain evidence="6">CPER-KK1</strain>
    </source>
</reference>
<dbReference type="Pfam" id="PF04966">
    <property type="entry name" value="OprB"/>
    <property type="match status" value="1"/>
</dbReference>
<dbReference type="InterPro" id="IPR051465">
    <property type="entry name" value="Cell_Envelope_Struct_Comp"/>
</dbReference>
<feature type="domain" description="SLH" evidence="5">
    <location>
        <begin position="158"/>
        <end position="222"/>
    </location>
</feature>
<dbReference type="Proteomes" id="UP000753908">
    <property type="component" value="Unassembled WGS sequence"/>
</dbReference>
<evidence type="ECO:0000259" key="5">
    <source>
        <dbReference type="PROSITE" id="PS51272"/>
    </source>
</evidence>
<dbReference type="InterPro" id="IPR038673">
    <property type="entry name" value="OprB_sf"/>
</dbReference>
<feature type="compositionally biased region" description="Polar residues" evidence="4">
    <location>
        <begin position="94"/>
        <end position="104"/>
    </location>
</feature>
<dbReference type="Pfam" id="PF00395">
    <property type="entry name" value="SLH"/>
    <property type="match status" value="1"/>
</dbReference>
<evidence type="ECO:0000313" key="7">
    <source>
        <dbReference type="Proteomes" id="UP000753908"/>
    </source>
</evidence>
<dbReference type="InterPro" id="IPR047684">
    <property type="entry name" value="Por_som-like"/>
</dbReference>
<dbReference type="PROSITE" id="PS51272">
    <property type="entry name" value="SLH"/>
    <property type="match status" value="1"/>
</dbReference>
<dbReference type="InterPro" id="IPR007049">
    <property type="entry name" value="Carb-sel_porin_OprB"/>
</dbReference>
<evidence type="ECO:0000256" key="4">
    <source>
        <dbReference type="SAM" id="MobiDB-lite"/>
    </source>
</evidence>
<evidence type="ECO:0000256" key="2">
    <source>
        <dbReference type="RuleBase" id="RU363072"/>
    </source>
</evidence>
<evidence type="ECO:0000313" key="6">
    <source>
        <dbReference type="EMBL" id="MBW4548573.1"/>
    </source>
</evidence>
<feature type="coiled-coil region" evidence="3">
    <location>
        <begin position="232"/>
        <end position="259"/>
    </location>
</feature>
<evidence type="ECO:0000256" key="1">
    <source>
        <dbReference type="ARBA" id="ARBA00008769"/>
    </source>
</evidence>
<organism evidence="6 7">
    <name type="scientific">Symplocastrum torsivum CPER-KK1</name>
    <dbReference type="NCBI Taxonomy" id="450513"/>
    <lineage>
        <taxon>Bacteria</taxon>
        <taxon>Bacillati</taxon>
        <taxon>Cyanobacteriota</taxon>
        <taxon>Cyanophyceae</taxon>
        <taxon>Oscillatoriophycideae</taxon>
        <taxon>Oscillatoriales</taxon>
        <taxon>Microcoleaceae</taxon>
        <taxon>Symplocastrum</taxon>
    </lineage>
</organism>
<gene>
    <name evidence="6" type="ORF">KME25_29695</name>
</gene>
<dbReference type="AlphaFoldDB" id="A0A951PTR9"/>
<dbReference type="PANTHER" id="PTHR43308:SF1">
    <property type="entry name" value="OUTER MEMBRANE PROTEIN ALPHA"/>
    <property type="match status" value="1"/>
</dbReference>
<reference evidence="6" key="1">
    <citation type="submission" date="2021-05" db="EMBL/GenBank/DDBJ databases">
        <authorList>
            <person name="Pietrasiak N."/>
            <person name="Ward R."/>
            <person name="Stajich J.E."/>
            <person name="Kurbessoian T."/>
        </authorList>
    </citation>
    <scope>NUCLEOTIDE SEQUENCE</scope>
    <source>
        <strain evidence="6">CPER-KK1</strain>
    </source>
</reference>
<dbReference type="EMBL" id="JAHHIF010000065">
    <property type="protein sequence ID" value="MBW4548573.1"/>
    <property type="molecule type" value="Genomic_DNA"/>
</dbReference>
<dbReference type="GO" id="GO:0015288">
    <property type="term" value="F:porin activity"/>
    <property type="evidence" value="ECO:0007669"/>
    <property type="project" value="InterPro"/>
</dbReference>
<protein>
    <submittedName>
        <fullName evidence="6">Iron uptake porin</fullName>
    </submittedName>
</protein>
<sequence length="814" mass="86776">MINQVLWQRWLLSPAILGGAIVALWGELPFTPLGVTPAFAIEPAVDTATQIPSATVTTQPQTVETSVSVTVPTTASTSETTLENPAYSATLETDTSIAPTITATSEREENSAKSPLLETETSVEVSEVPVEVRDTTLLEQIDNYSNEAGVSSVEQVTNVSQLRDVSPNDWAFEALRSLVERYACIAGYPDGTFRGNRALTRYEFAAGLNSCLQQIERLIAANTSEFVSREDLETLQRLIQDFEVELAALGTRVDTLEGRVAFLEDHQFSTTTKLEGEVILGFADILTGDNVLGEDVDDIAVFGSRTRLNFETSFTGRDRLRTRLEARGLETFTERTVTFEGNLAFADADADNDVELEELTYTFPIGENTEIFIAANGGDAEDFASTVNFLDGDGGSGALTRFGTRNPIYYLVEGAGIGLRQQLGDSLELSLGYLAGDANNPDDGGGLFNGPYGALAQLVYKPSDRFQIGFTYINSYNRETLTGSPASNPRTTLRTLGDQPVNVNFQPAPVPTTPITFLANQQIPLGTALPTGTTLPAGTTLDAPTTLPIAITIPRPGPIPGVITVPAGTTIPAGISLPQPITLPIDFVLPAPITPSADIVLQPPTTPPLDPIVFNGTVGDLLAQPSFAGIPLGFDLDIPVVSNSYGIEFSWRASEKFVLGGWVGYTTSINLSTGNGLITRGSFNSINGAITLAFPDLGKRGNLAGIIVGVEPIVLDTDIDVNQGLQDLVDPANLNPALIAAGVALLNSAPAILDVLDDFDEPDPDVSLHVEAFYQMQLTDNISITPGIIWITAPGSLATNSDLVIGTIRTTFRF</sequence>
<dbReference type="GO" id="GO:0016020">
    <property type="term" value="C:membrane"/>
    <property type="evidence" value="ECO:0007669"/>
    <property type="project" value="InterPro"/>
</dbReference>
<dbReference type="NCBIfam" id="NF033921">
    <property type="entry name" value="por_somb"/>
    <property type="match status" value="2"/>
</dbReference>
<evidence type="ECO:0000256" key="3">
    <source>
        <dbReference type="SAM" id="Coils"/>
    </source>
</evidence>